<reference evidence="2 3" key="2">
    <citation type="journal article" date="2011" name="J. Bacteriol.">
        <title>Genome Sequence of Kosmotoga olearia Strain TBF 19.5.1, a Thermophilic Bacterium with a Wide Growth Temperature Range, Isolated from the Troll B Oil Platform in the North Sea.</title>
        <authorList>
            <person name="Swithers K.S."/>
            <person name="Dipippo J.L."/>
            <person name="Bruce D.C."/>
            <person name="Detter C."/>
            <person name="Tapia R."/>
            <person name="Han S."/>
            <person name="Goodwin L.A."/>
            <person name="Han J."/>
            <person name="Woyke T."/>
            <person name="Pitluck S."/>
            <person name="Pennacchio L."/>
            <person name="Nolan M."/>
            <person name="Mikhailova N."/>
            <person name="Land M.L."/>
            <person name="Nesbo C.L."/>
            <person name="Gogarten J.P."/>
            <person name="Noll K.M."/>
        </authorList>
    </citation>
    <scope>NUCLEOTIDE SEQUENCE [LARGE SCALE GENOMIC DNA]</scope>
    <source>
        <strain evidence="3">ATCC BAA-1733 / DSM 21960 / TBF 19.5.1</strain>
    </source>
</reference>
<sequence length="1507" mass="167652">MSRKSKSLSSPTLSFVLLAILVIGMIFTLSSCTEPPKILVNAVSPVPRNNDDTVKYSKTIELSWDVMYKKTSETLTAEIWMGESKDALRKIAEGVKGVPSREAKDIVKFSYEANVKPHKQYWWKVKVFNEKGKYDESEIWTFKLKNSDPDKPELVAPANNSANVTARGLTLKWISGGDPDGDNLTFTVMFDTDIRFTNPEKVNVGSATSYTIEELEFGKKYYWKVIAKDGYGGERISGTYAFTTEVAPRLKGITLISPADTSVVGEQPVELTWKVEYNRYYWPVKFQIHIVSDEGEKVFGPVVKNPEELSSPIKFVLDEKLKGHTSYKWYVVAEGAYDGKAIKSDEWAFEMSNTEPEVAFVYPAEEMQEVSRDATFSWIGTDADGDSLVYDVYIAKVGELYTTLATNLEDDFIAVTGLDSASTYSLKVVARDTYGGQGSVERKFVVGNRAPVVEILSPEDGTFIDPRSVVLEWHCFDPDGDDVIYHVFIRQAEGEEEMYETPDSTFKLEKVQARSQYFWRVEAIDSKKASTVTEEHMFFTENTEPNRPIAESPTPGATDLDNFDRLIFAWSCDDPDGDALTYTIEIATDTTFETLIASATLEEKTITVEGIFSPRSTYYWRVTATDGAATVTSDVWEFSTFDEPPVVELKEPFDGAPVSTIKSKFSWSVFDQDDPVFTAKLFLLPDGEEEPVVVDLGANVEEVELDFPLTPDTTYTWWVVASDPIGKKGISEKRSFVTGNEKPVIEITGPGDLWKYGAVAPLEFTWEATDPEGEDVFVEVYFDTSKVPETLVATGINLSSFVAENLAPDSIYYLNIVATDAHGAKNWLEQPERIETADSNLEYLSPEDGSVIDPATATFSWEYTSDDGTVNYIFVLYDSEEKMIDREFVGSKTSLTLPEIFSKEVVDSLLGNRTYYWKIKIEDEEPRYGKVSSFIVEDNPVEFSNPTPMDGSEDVETTDVVLMWNAYDPDNAKLVFDVYLDGQAEPLYTGLITPVATITTPLESHKKYTWHVVARDEFGNSTESPKWTFTTKNNPPAVELIAPENDATDLTGEIVLSWEGTDTDGDTLFYTLYIGTDVDNMQQIDLATETTYGFTEYSGNKVYYWKVEASDGIDSAVSDVWSFVTGNAAPRVQLSVPENGSEMVSLSPEFEWKSEDPDGDEIVNTIYLGEDPDVLTFVATTSEDSYKLTEILNAGSTYYWRVKATDSRGGSSNSEVYTFTTAPERDKVVYIENGVLVEKIFAEGIDEVYERRLTDLDLNSEVAPIINGDLVYVINNNGDLIALKLGYSTTQPAFKQELGLGLKDPIDMVYADNALWILDIDPAVGAKVYKVSLDDQGLPGQSEVIYNGLFISDIDVSEDASKIVLADFLSGVVKLTRDEDGNYKYAGEEGGNAQAVVLKDDVAFVGETGAKGGLKYVDLNIMKETVVDSFYAVTRLLLKGNALYAIADGDLVVLNVEDPYNPEIVKAIKDVAKVKQLVAGEKMLAVVTEEGVILFDITDPMNPVKLD</sequence>
<feature type="domain" description="Fibronectin type-III" evidence="1">
    <location>
        <begin position="156"/>
        <end position="247"/>
    </location>
</feature>
<dbReference type="SMART" id="SM00060">
    <property type="entry name" value="FN3"/>
    <property type="match status" value="6"/>
</dbReference>
<evidence type="ECO:0000313" key="2">
    <source>
        <dbReference type="EMBL" id="ACR78895.1"/>
    </source>
</evidence>
<dbReference type="KEGG" id="kol:Kole_0169"/>
<dbReference type="Proteomes" id="UP000002382">
    <property type="component" value="Chromosome"/>
</dbReference>
<dbReference type="RefSeq" id="WP_012744683.1">
    <property type="nucleotide sequence ID" value="NC_012785.1"/>
</dbReference>
<name>C5CIG1_KOSOT</name>
<dbReference type="PANTHER" id="PTHR24099:SF11">
    <property type="entry name" value="FIBRONECTIN TYPE III DOMAIN-CONTAINING 3BA-RELATED"/>
    <property type="match status" value="1"/>
</dbReference>
<dbReference type="SUPFAM" id="SSF63825">
    <property type="entry name" value="YWTD domain"/>
    <property type="match status" value="1"/>
</dbReference>
<dbReference type="InterPro" id="IPR003961">
    <property type="entry name" value="FN3_dom"/>
</dbReference>
<reference evidence="2 3" key="1">
    <citation type="submission" date="2009-06" db="EMBL/GenBank/DDBJ databases">
        <title>Complete sequence of Thermotogales bacterium TBF 19.5.1.</title>
        <authorList>
            <consortium name="US DOE Joint Genome Institute"/>
            <person name="Lucas S."/>
            <person name="Copeland A."/>
            <person name="Lapidus A."/>
            <person name="Glavina del Rio T."/>
            <person name="Tice H."/>
            <person name="Bruce D."/>
            <person name="Goodwin L."/>
            <person name="Pitluck S."/>
            <person name="Chertkov O."/>
            <person name="Brettin T."/>
            <person name="Detter J.C."/>
            <person name="Han C."/>
            <person name="Schmutz J."/>
            <person name="Larimer F."/>
            <person name="Land M."/>
            <person name="Hauser L."/>
            <person name="Kyrpides N."/>
            <person name="Ovchinnikova G."/>
            <person name="Noll K."/>
        </authorList>
    </citation>
    <scope>NUCLEOTIDE SEQUENCE [LARGE SCALE GENOMIC DNA]</scope>
    <source>
        <strain evidence="3">ATCC BAA-1733 / DSM 21960 / TBF 19.5.1</strain>
    </source>
</reference>
<organism evidence="2 3">
    <name type="scientific">Kosmotoga olearia (strain ATCC BAA-1733 / DSM 21960 / TBF 19.5.1)</name>
    <dbReference type="NCBI Taxonomy" id="521045"/>
    <lineage>
        <taxon>Bacteria</taxon>
        <taxon>Thermotogati</taxon>
        <taxon>Thermotogota</taxon>
        <taxon>Thermotogae</taxon>
        <taxon>Kosmotogales</taxon>
        <taxon>Kosmotogaceae</taxon>
        <taxon>Kosmotoga</taxon>
    </lineage>
</organism>
<dbReference type="InterPro" id="IPR050617">
    <property type="entry name" value="E3_ligase_FN3/SPRY"/>
</dbReference>
<dbReference type="InterPro" id="IPR036116">
    <property type="entry name" value="FN3_sf"/>
</dbReference>
<keyword evidence="3" id="KW-1185">Reference proteome</keyword>
<dbReference type="OrthoDB" id="49493at2"/>
<dbReference type="eggNOG" id="COG5276">
    <property type="taxonomic scope" value="Bacteria"/>
</dbReference>
<proteinExistence type="predicted"/>
<accession>C5CIG1</accession>
<evidence type="ECO:0000313" key="3">
    <source>
        <dbReference type="Proteomes" id="UP000002382"/>
    </source>
</evidence>
<dbReference type="PROSITE" id="PS51257">
    <property type="entry name" value="PROKAR_LIPOPROTEIN"/>
    <property type="match status" value="1"/>
</dbReference>
<gene>
    <name evidence="2" type="ordered locus">Kole_0169</name>
</gene>
<dbReference type="PANTHER" id="PTHR24099">
    <property type="entry name" value="E3 UBIQUITIN-PROTEIN LIGASE TRIM36-RELATED"/>
    <property type="match status" value="1"/>
</dbReference>
<dbReference type="EMBL" id="CP001634">
    <property type="protein sequence ID" value="ACR78895.1"/>
    <property type="molecule type" value="Genomic_DNA"/>
</dbReference>
<dbReference type="CDD" id="cd00063">
    <property type="entry name" value="FN3"/>
    <property type="match status" value="1"/>
</dbReference>
<dbReference type="STRING" id="521045.Kole_0169"/>
<protein>
    <submittedName>
        <fullName evidence="2">Fibronectin type III domain protein</fullName>
    </submittedName>
</protein>
<evidence type="ECO:0000259" key="1">
    <source>
        <dbReference type="PROSITE" id="PS50853"/>
    </source>
</evidence>
<dbReference type="PROSITE" id="PS50853">
    <property type="entry name" value="FN3"/>
    <property type="match status" value="2"/>
</dbReference>
<feature type="domain" description="Fibronectin type-III" evidence="1">
    <location>
        <begin position="452"/>
        <end position="546"/>
    </location>
</feature>
<dbReference type="Gene3D" id="2.60.40.10">
    <property type="entry name" value="Immunoglobulins"/>
    <property type="match status" value="6"/>
</dbReference>
<dbReference type="SUPFAM" id="SSF49265">
    <property type="entry name" value="Fibronectin type III"/>
    <property type="match status" value="5"/>
</dbReference>
<dbReference type="InterPro" id="IPR013783">
    <property type="entry name" value="Ig-like_fold"/>
</dbReference>
<dbReference type="HOGENOM" id="CLU_249437_0_0_0"/>